<dbReference type="SMART" id="SM00450">
    <property type="entry name" value="RHOD"/>
    <property type="match status" value="1"/>
</dbReference>
<evidence type="ECO:0000313" key="4">
    <source>
        <dbReference type="Proteomes" id="UP001596395"/>
    </source>
</evidence>
<feature type="compositionally biased region" description="Basic and acidic residues" evidence="1">
    <location>
        <begin position="64"/>
        <end position="74"/>
    </location>
</feature>
<organism evidence="3 4">
    <name type="scientific">Halorubellus litoreus</name>
    <dbReference type="NCBI Taxonomy" id="755308"/>
    <lineage>
        <taxon>Archaea</taxon>
        <taxon>Methanobacteriati</taxon>
        <taxon>Methanobacteriota</taxon>
        <taxon>Stenosarchaea group</taxon>
        <taxon>Halobacteria</taxon>
        <taxon>Halobacteriales</taxon>
        <taxon>Halorubellaceae</taxon>
        <taxon>Halorubellus</taxon>
    </lineage>
</organism>
<dbReference type="EMBL" id="JBHSXN010000003">
    <property type="protein sequence ID" value="MFC6954438.1"/>
    <property type="molecule type" value="Genomic_DNA"/>
</dbReference>
<evidence type="ECO:0000256" key="1">
    <source>
        <dbReference type="SAM" id="MobiDB-lite"/>
    </source>
</evidence>
<dbReference type="RefSeq" id="WP_336351387.1">
    <property type="nucleotide sequence ID" value="NZ_JAZAQL010000003.1"/>
</dbReference>
<feature type="domain" description="Rhodanese" evidence="2">
    <location>
        <begin position="101"/>
        <end position="194"/>
    </location>
</feature>
<dbReference type="InterPro" id="IPR001763">
    <property type="entry name" value="Rhodanese-like_dom"/>
</dbReference>
<accession>A0ABD5VL19</accession>
<name>A0ABD5VL19_9EURY</name>
<keyword evidence="4" id="KW-1185">Reference proteome</keyword>
<dbReference type="CDD" id="cd00158">
    <property type="entry name" value="RHOD"/>
    <property type="match status" value="1"/>
</dbReference>
<comment type="caution">
    <text evidence="3">The sequence shown here is derived from an EMBL/GenBank/DDBJ whole genome shotgun (WGS) entry which is preliminary data.</text>
</comment>
<proteinExistence type="predicted"/>
<dbReference type="SUPFAM" id="SSF52821">
    <property type="entry name" value="Rhodanese/Cell cycle control phosphatase"/>
    <property type="match status" value="1"/>
</dbReference>
<evidence type="ECO:0000313" key="3">
    <source>
        <dbReference type="EMBL" id="MFC6954438.1"/>
    </source>
</evidence>
<dbReference type="Proteomes" id="UP001596395">
    <property type="component" value="Unassembled WGS sequence"/>
</dbReference>
<sequence>MKRRTFATAAAGSLAGLAGCLGGQFGLGGETTSGSNDDGSSGSGGSPGTASGLPADVDGYPDEVESKPEDREVDTSNLKTVTENGVDVPLLPVDDAHVWWAYRRARFADARGPDQYENSHIEGAVFSSAAERFRDSDDPTKQWGKQDRIICYCGCPHHLSSIRASQLINAGFENVYVIDEGFFEWTDRGYPVTGNSGGISEFVVRGEVHAKHAGENAWVTPVDSDQLESTNVAADGSFALHCKFVDVTPETRLRVDTPAWSTTGSVEELTAGVVRGN</sequence>
<dbReference type="PROSITE" id="PS51257">
    <property type="entry name" value="PROKAR_LIPOPROTEIN"/>
    <property type="match status" value="1"/>
</dbReference>
<dbReference type="InterPro" id="IPR036873">
    <property type="entry name" value="Rhodanese-like_dom_sf"/>
</dbReference>
<dbReference type="PROSITE" id="PS50206">
    <property type="entry name" value="RHODANESE_3"/>
    <property type="match status" value="1"/>
</dbReference>
<dbReference type="Gene3D" id="3.40.250.10">
    <property type="entry name" value="Rhodanese-like domain"/>
    <property type="match status" value="1"/>
</dbReference>
<protein>
    <submittedName>
        <fullName evidence="3">Rhodanese-like domain-containing protein</fullName>
    </submittedName>
</protein>
<evidence type="ECO:0000259" key="2">
    <source>
        <dbReference type="PROSITE" id="PS50206"/>
    </source>
</evidence>
<gene>
    <name evidence="3" type="ORF">ACFQGB_16360</name>
</gene>
<feature type="region of interest" description="Disordered" evidence="1">
    <location>
        <begin position="25"/>
        <end position="80"/>
    </location>
</feature>
<reference evidence="3 4" key="1">
    <citation type="journal article" date="2019" name="Int. J. Syst. Evol. Microbiol.">
        <title>The Global Catalogue of Microorganisms (GCM) 10K type strain sequencing project: providing services to taxonomists for standard genome sequencing and annotation.</title>
        <authorList>
            <consortium name="The Broad Institute Genomics Platform"/>
            <consortium name="The Broad Institute Genome Sequencing Center for Infectious Disease"/>
            <person name="Wu L."/>
            <person name="Ma J."/>
        </authorList>
    </citation>
    <scope>NUCLEOTIDE SEQUENCE [LARGE SCALE GENOMIC DNA]</scope>
    <source>
        <strain evidence="3 4">GX26</strain>
    </source>
</reference>
<dbReference type="AlphaFoldDB" id="A0ABD5VL19"/>
<dbReference type="Pfam" id="PF00581">
    <property type="entry name" value="Rhodanese"/>
    <property type="match status" value="1"/>
</dbReference>